<dbReference type="AlphaFoldDB" id="A0A180G372"/>
<dbReference type="EnsemblFungi" id="PTTG_29600-t43_1">
    <property type="protein sequence ID" value="PTTG_29600-t43_1-p1"/>
    <property type="gene ID" value="PTTG_29600"/>
</dbReference>
<reference evidence="1" key="2">
    <citation type="submission" date="2016-05" db="EMBL/GenBank/DDBJ databases">
        <title>Comparative analysis highlights variable genome content of wheat rusts and divergence of the mating loci.</title>
        <authorList>
            <person name="Cuomo C.A."/>
            <person name="Bakkeren G."/>
            <person name="Szabo L."/>
            <person name="Khalil H."/>
            <person name="Joly D."/>
            <person name="Goldberg J."/>
            <person name="Young S."/>
            <person name="Zeng Q."/>
            <person name="Fellers J."/>
        </authorList>
    </citation>
    <scope>NUCLEOTIDE SEQUENCE [LARGE SCALE GENOMIC DNA]</scope>
    <source>
        <strain evidence="1">1-1 BBBD Race 1</strain>
    </source>
</reference>
<organism evidence="1">
    <name type="scientific">Puccinia triticina (isolate 1-1 / race 1 (BBBD))</name>
    <name type="common">Brown leaf rust fungus</name>
    <dbReference type="NCBI Taxonomy" id="630390"/>
    <lineage>
        <taxon>Eukaryota</taxon>
        <taxon>Fungi</taxon>
        <taxon>Dikarya</taxon>
        <taxon>Basidiomycota</taxon>
        <taxon>Pucciniomycotina</taxon>
        <taxon>Pucciniomycetes</taxon>
        <taxon>Pucciniales</taxon>
        <taxon>Pucciniaceae</taxon>
        <taxon>Puccinia</taxon>
    </lineage>
</organism>
<gene>
    <name evidence="1" type="ORF">PTTG_29600</name>
</gene>
<reference evidence="2" key="4">
    <citation type="submission" date="2025-05" db="UniProtKB">
        <authorList>
            <consortium name="EnsemblFungi"/>
        </authorList>
    </citation>
    <scope>IDENTIFICATION</scope>
    <source>
        <strain evidence="2">isolate 1-1 / race 1 (BBBD)</strain>
    </source>
</reference>
<dbReference type="VEuPathDB" id="FungiDB:PTTG_29600"/>
<evidence type="ECO:0000313" key="2">
    <source>
        <dbReference type="EnsemblFungi" id="PTTG_29600-t43_1-p1"/>
    </source>
</evidence>
<evidence type="ECO:0000313" key="3">
    <source>
        <dbReference type="Proteomes" id="UP000005240"/>
    </source>
</evidence>
<dbReference type="OrthoDB" id="2498244at2759"/>
<dbReference type="EMBL" id="ADAS02000625">
    <property type="protein sequence ID" value="OAV87050.1"/>
    <property type="molecule type" value="Genomic_DNA"/>
</dbReference>
<sequence>MPPSQTHFCDGKPPAGAAQVNLAYSTILPNSNSPFSRCMSAFIRALLDIEYNHKKKPSDSWMLSPSAHNFHVGSNLPDSILMRPIDPIPINPALPTSQKISPAFRILFLQDLSESNFTGVTFAWSHPWDSHWNQLFAKFVLKHWRNAYTSGAFTHFFMDPVQASNTSLQLGILHRWFMGRQKGIRLGHFSHAFKSKKSKSESRSKVRMQISQHRQETLSTLPFNSNIKALFDNIKATSDTEINPPRNLVKIPLRWRSTEFGTFSQELDNIFIQKKTCTKGRQFVHDYILEARRKTLAVSSRDSFKDVPRNLPLNCYAPEYLSTLSESQKILLNPQDPINMSELLTVG</sequence>
<name>A0A180G372_PUCT1</name>
<accession>A0A180G372</accession>
<reference evidence="2 3" key="3">
    <citation type="journal article" date="2017" name="G3 (Bethesda)">
        <title>Comparative analysis highlights variable genome content of wheat rusts and divergence of the mating loci.</title>
        <authorList>
            <person name="Cuomo C.A."/>
            <person name="Bakkeren G."/>
            <person name="Khalil H.B."/>
            <person name="Panwar V."/>
            <person name="Joly D."/>
            <person name="Linning R."/>
            <person name="Sakthikumar S."/>
            <person name="Song X."/>
            <person name="Adiconis X."/>
            <person name="Fan L."/>
            <person name="Goldberg J.M."/>
            <person name="Levin J.Z."/>
            <person name="Young S."/>
            <person name="Zeng Q."/>
            <person name="Anikster Y."/>
            <person name="Bruce M."/>
            <person name="Wang M."/>
            <person name="Yin C."/>
            <person name="McCallum B."/>
            <person name="Szabo L.J."/>
            <person name="Hulbert S."/>
            <person name="Chen X."/>
            <person name="Fellers J.P."/>
        </authorList>
    </citation>
    <scope>NUCLEOTIDE SEQUENCE</scope>
    <source>
        <strain evidence="3">Isolate 1-1 / race 1 (BBBD)</strain>
        <strain evidence="2">isolate 1-1 / race 1 (BBBD)</strain>
    </source>
</reference>
<keyword evidence="3" id="KW-1185">Reference proteome</keyword>
<evidence type="ECO:0000313" key="1">
    <source>
        <dbReference type="EMBL" id="OAV87050.1"/>
    </source>
</evidence>
<dbReference type="Proteomes" id="UP000005240">
    <property type="component" value="Unassembled WGS sequence"/>
</dbReference>
<protein>
    <submittedName>
        <fullName evidence="1 2">Uncharacterized protein</fullName>
    </submittedName>
</protein>
<reference evidence="1" key="1">
    <citation type="submission" date="2009-11" db="EMBL/GenBank/DDBJ databases">
        <authorList>
            <consortium name="The Broad Institute Genome Sequencing Platform"/>
            <person name="Ward D."/>
            <person name="Feldgarden M."/>
            <person name="Earl A."/>
            <person name="Young S.K."/>
            <person name="Zeng Q."/>
            <person name="Koehrsen M."/>
            <person name="Alvarado L."/>
            <person name="Berlin A."/>
            <person name="Bochicchio J."/>
            <person name="Borenstein D."/>
            <person name="Chapman S.B."/>
            <person name="Chen Z."/>
            <person name="Engels R."/>
            <person name="Freedman E."/>
            <person name="Gellesch M."/>
            <person name="Goldberg J."/>
            <person name="Griggs A."/>
            <person name="Gujja S."/>
            <person name="Heilman E."/>
            <person name="Heiman D."/>
            <person name="Hepburn T."/>
            <person name="Howarth C."/>
            <person name="Jen D."/>
            <person name="Larson L."/>
            <person name="Lewis B."/>
            <person name="Mehta T."/>
            <person name="Park D."/>
            <person name="Pearson M."/>
            <person name="Roberts A."/>
            <person name="Saif S."/>
            <person name="Shea T."/>
            <person name="Shenoy N."/>
            <person name="Sisk P."/>
            <person name="Stolte C."/>
            <person name="Sykes S."/>
            <person name="Thomson T."/>
            <person name="Walk T."/>
            <person name="White J."/>
            <person name="Yandava C."/>
            <person name="Izard J."/>
            <person name="Baranova O.V."/>
            <person name="Blanton J.M."/>
            <person name="Tanner A.C."/>
            <person name="Dewhirst F.E."/>
            <person name="Haas B."/>
            <person name="Nusbaum C."/>
            <person name="Birren B."/>
        </authorList>
    </citation>
    <scope>NUCLEOTIDE SEQUENCE [LARGE SCALE GENOMIC DNA]</scope>
    <source>
        <strain evidence="1">1-1 BBBD Race 1</strain>
    </source>
</reference>
<proteinExistence type="predicted"/>